<dbReference type="Pfam" id="PF07155">
    <property type="entry name" value="ECF-ribofla_trS"/>
    <property type="match status" value="1"/>
</dbReference>
<organism evidence="2">
    <name type="scientific">Candidatus Moduliflexus flocculans</name>
    <dbReference type="NCBI Taxonomy" id="1499966"/>
    <lineage>
        <taxon>Bacteria</taxon>
        <taxon>Candidatus Moduliflexota</taxon>
        <taxon>Candidatus Moduliflexia</taxon>
        <taxon>Candidatus Moduliflexales</taxon>
        <taxon>Candidatus Moduliflexaceae</taxon>
    </lineage>
</organism>
<feature type="transmembrane region" description="Helical" evidence="1">
    <location>
        <begin position="97"/>
        <end position="116"/>
    </location>
</feature>
<evidence type="ECO:0000256" key="1">
    <source>
        <dbReference type="SAM" id="Phobius"/>
    </source>
</evidence>
<reference evidence="2" key="1">
    <citation type="journal article" date="2015" name="PeerJ">
        <title>First genomic representation of candidate bacterial phylum KSB3 points to enhanced environmental sensing as a trigger of wastewater bulking.</title>
        <authorList>
            <person name="Sekiguchi Y."/>
            <person name="Ohashi A."/>
            <person name="Parks D.H."/>
            <person name="Yamauchi T."/>
            <person name="Tyson G.W."/>
            <person name="Hugenholtz P."/>
        </authorList>
    </citation>
    <scope>NUCLEOTIDE SEQUENCE [LARGE SCALE GENOMIC DNA]</scope>
</reference>
<dbReference type="EMBL" id="DF820457">
    <property type="protein sequence ID" value="GAK51175.1"/>
    <property type="molecule type" value="Genomic_DNA"/>
</dbReference>
<protein>
    <recommendedName>
        <fullName evidence="4">ECF transporter S component</fullName>
    </recommendedName>
</protein>
<dbReference type="GO" id="GO:0016020">
    <property type="term" value="C:membrane"/>
    <property type="evidence" value="ECO:0007669"/>
    <property type="project" value="InterPro"/>
</dbReference>
<gene>
    <name evidence="2" type="ORF">U14_02417</name>
</gene>
<evidence type="ECO:0000313" key="3">
    <source>
        <dbReference type="Proteomes" id="UP000030700"/>
    </source>
</evidence>
<dbReference type="Proteomes" id="UP000030700">
    <property type="component" value="Unassembled WGS sequence"/>
</dbReference>
<keyword evidence="3" id="KW-1185">Reference proteome</keyword>
<keyword evidence="1" id="KW-0812">Transmembrane</keyword>
<dbReference type="HOGENOM" id="CLU_084705_1_0_0"/>
<dbReference type="AlphaFoldDB" id="A0A081BLA9"/>
<evidence type="ECO:0000313" key="2">
    <source>
        <dbReference type="EMBL" id="GAK51175.1"/>
    </source>
</evidence>
<sequence length="169" mass="17914">MKNIKWYSVVGVTVVVLVTTMFIRVPLPSKGYFNFGDVAVVFAGLLLGRKFGAFAGGVGSALADVLGGFAIFAPLTFVAKGLEGLLAGFAKGKQGVMYHLFPLLGTISMAAIYFLGETFVAQYGGIATALSEVVPNLIQAAGGYVGGKLLFEMYARVFEKKREQALQTN</sequence>
<keyword evidence="1" id="KW-1133">Transmembrane helix</keyword>
<proteinExistence type="predicted"/>
<dbReference type="PANTHER" id="PTHR37815">
    <property type="entry name" value="UPF0397 PROTEIN BC_2624-RELATED"/>
    <property type="match status" value="1"/>
</dbReference>
<evidence type="ECO:0008006" key="4">
    <source>
        <dbReference type="Google" id="ProtNLM"/>
    </source>
</evidence>
<dbReference type="PANTHER" id="PTHR37815:SF3">
    <property type="entry name" value="UPF0397 PROTEIN SPR0429"/>
    <property type="match status" value="1"/>
</dbReference>
<feature type="transmembrane region" description="Helical" evidence="1">
    <location>
        <begin position="31"/>
        <end position="47"/>
    </location>
</feature>
<feature type="transmembrane region" description="Helical" evidence="1">
    <location>
        <begin position="54"/>
        <end position="77"/>
    </location>
</feature>
<dbReference type="Gene3D" id="1.10.1760.20">
    <property type="match status" value="1"/>
</dbReference>
<feature type="transmembrane region" description="Helical" evidence="1">
    <location>
        <begin position="7"/>
        <end position="25"/>
    </location>
</feature>
<dbReference type="InterPro" id="IPR009825">
    <property type="entry name" value="ECF_substrate-spec-like"/>
</dbReference>
<keyword evidence="1" id="KW-0472">Membrane</keyword>
<dbReference type="STRING" id="1499966.U14_02417"/>
<accession>A0A081BLA9</accession>
<name>A0A081BLA9_9BACT</name>